<feature type="transmembrane region" description="Helical" evidence="1">
    <location>
        <begin position="82"/>
        <end position="99"/>
    </location>
</feature>
<evidence type="ECO:0000313" key="2">
    <source>
        <dbReference type="EMBL" id="TID16028.1"/>
    </source>
</evidence>
<dbReference type="AlphaFoldDB" id="A0A4Z1P321"/>
<name>A0A4Z1P321_9PEZI</name>
<feature type="transmembrane region" description="Helical" evidence="1">
    <location>
        <begin position="29"/>
        <end position="49"/>
    </location>
</feature>
<protein>
    <submittedName>
        <fullName evidence="2">Uncharacterized protein</fullName>
    </submittedName>
</protein>
<comment type="caution">
    <text evidence="2">The sequence shown here is derived from an EMBL/GenBank/DDBJ whole genome shotgun (WGS) entry which is preliminary data.</text>
</comment>
<sequence length="260" mass="28568">MLYLFLVERVVSAAEDRLWASKTRREDRLYVFNFFGLLIPFVTVIILNLKYREASLQAGMCYIGINMIALIPLVAYDVLANIYLTCLFMAPLLNAYSFQHRSKTNNLRRTALRAFLGGAITLVSSVANLLALLILKGEQSWICLLCCNSDVLLSVVVLQWMASGDGPTVRASYPPVTRNSQAHPIDQATEGNRQIVVVSQAGSEEMELKEASIYAGATGSADPAMIMKTVCMTVESTREGSLAEEDVVEAQIVDTEDDSG</sequence>
<proteinExistence type="predicted"/>
<evidence type="ECO:0000256" key="1">
    <source>
        <dbReference type="SAM" id="Phobius"/>
    </source>
</evidence>
<feature type="transmembrane region" description="Helical" evidence="1">
    <location>
        <begin position="56"/>
        <end position="76"/>
    </location>
</feature>
<gene>
    <name evidence="2" type="ORF">E6O75_ATG09086</name>
</gene>
<dbReference type="Proteomes" id="UP000298493">
    <property type="component" value="Unassembled WGS sequence"/>
</dbReference>
<keyword evidence="1" id="KW-1133">Transmembrane helix</keyword>
<keyword evidence="1" id="KW-0472">Membrane</keyword>
<keyword evidence="1" id="KW-0812">Transmembrane</keyword>
<organism evidence="2 3">
    <name type="scientific">Venturia nashicola</name>
    <dbReference type="NCBI Taxonomy" id="86259"/>
    <lineage>
        <taxon>Eukaryota</taxon>
        <taxon>Fungi</taxon>
        <taxon>Dikarya</taxon>
        <taxon>Ascomycota</taxon>
        <taxon>Pezizomycotina</taxon>
        <taxon>Dothideomycetes</taxon>
        <taxon>Pleosporomycetidae</taxon>
        <taxon>Venturiales</taxon>
        <taxon>Venturiaceae</taxon>
        <taxon>Venturia</taxon>
    </lineage>
</organism>
<keyword evidence="3" id="KW-1185">Reference proteome</keyword>
<feature type="transmembrane region" description="Helical" evidence="1">
    <location>
        <begin position="111"/>
        <end position="135"/>
    </location>
</feature>
<accession>A0A4Z1P321</accession>
<dbReference type="PANTHER" id="PTHR38848">
    <property type="entry name" value="G-PROTEIN COUPLED RECEPTORS FAMILY 3 PROFILE DOMAIN-CONTAINING PROTEIN"/>
    <property type="match status" value="1"/>
</dbReference>
<reference evidence="2 3" key="1">
    <citation type="submission" date="2019-04" db="EMBL/GenBank/DDBJ databases">
        <title>High contiguity whole genome sequence and gene annotation resource for two Venturia nashicola isolates.</title>
        <authorList>
            <person name="Prokchorchik M."/>
            <person name="Won K."/>
            <person name="Lee Y."/>
            <person name="Choi E.D."/>
            <person name="Segonzac C."/>
            <person name="Sohn K.H."/>
        </authorList>
    </citation>
    <scope>NUCLEOTIDE SEQUENCE [LARGE SCALE GENOMIC DNA]</scope>
    <source>
        <strain evidence="2 3">PRI2</strain>
    </source>
</reference>
<dbReference type="PANTHER" id="PTHR38848:SF3">
    <property type="entry name" value="G-PROTEIN COUPLED RECEPTORS FAMILY 3 PROFILE DOMAIN-CONTAINING PROTEIN"/>
    <property type="match status" value="1"/>
</dbReference>
<evidence type="ECO:0000313" key="3">
    <source>
        <dbReference type="Proteomes" id="UP000298493"/>
    </source>
</evidence>
<dbReference type="EMBL" id="SNSC02000019">
    <property type="protein sequence ID" value="TID16028.1"/>
    <property type="molecule type" value="Genomic_DNA"/>
</dbReference>